<evidence type="ECO:0000313" key="9">
    <source>
        <dbReference type="EMBL" id="KIP03444.1"/>
    </source>
</evidence>
<evidence type="ECO:0000259" key="8">
    <source>
        <dbReference type="PROSITE" id="PS50850"/>
    </source>
</evidence>
<name>A0A0C3NFG8_PHLG1</name>
<feature type="compositionally biased region" description="Basic residues" evidence="6">
    <location>
        <begin position="564"/>
        <end position="576"/>
    </location>
</feature>
<keyword evidence="5 7" id="KW-0472">Membrane</keyword>
<dbReference type="InterPro" id="IPR036259">
    <property type="entry name" value="MFS_trans_sf"/>
</dbReference>
<feature type="domain" description="Major facilitator superfamily (MFS) profile" evidence="8">
    <location>
        <begin position="51"/>
        <end position="474"/>
    </location>
</feature>
<keyword evidence="4 7" id="KW-1133">Transmembrane helix</keyword>
<feature type="transmembrane region" description="Helical" evidence="7">
    <location>
        <begin position="157"/>
        <end position="177"/>
    </location>
</feature>
<evidence type="ECO:0000313" key="10">
    <source>
        <dbReference type="Proteomes" id="UP000053257"/>
    </source>
</evidence>
<feature type="transmembrane region" description="Helical" evidence="7">
    <location>
        <begin position="289"/>
        <end position="313"/>
    </location>
</feature>
<keyword evidence="10" id="KW-1185">Reference proteome</keyword>
<feature type="region of interest" description="Disordered" evidence="6">
    <location>
        <begin position="535"/>
        <end position="576"/>
    </location>
</feature>
<evidence type="ECO:0000256" key="4">
    <source>
        <dbReference type="ARBA" id="ARBA00022989"/>
    </source>
</evidence>
<dbReference type="AlphaFoldDB" id="A0A0C3NFG8"/>
<reference evidence="9 10" key="1">
    <citation type="journal article" date="2014" name="PLoS Genet.">
        <title>Analysis of the Phlebiopsis gigantea genome, transcriptome and secretome provides insight into its pioneer colonization strategies of wood.</title>
        <authorList>
            <person name="Hori C."/>
            <person name="Ishida T."/>
            <person name="Igarashi K."/>
            <person name="Samejima M."/>
            <person name="Suzuki H."/>
            <person name="Master E."/>
            <person name="Ferreira P."/>
            <person name="Ruiz-Duenas F.J."/>
            <person name="Held B."/>
            <person name="Canessa P."/>
            <person name="Larrondo L.F."/>
            <person name="Schmoll M."/>
            <person name="Druzhinina I.S."/>
            <person name="Kubicek C.P."/>
            <person name="Gaskell J.A."/>
            <person name="Kersten P."/>
            <person name="St John F."/>
            <person name="Glasner J."/>
            <person name="Sabat G."/>
            <person name="Splinter BonDurant S."/>
            <person name="Syed K."/>
            <person name="Yadav J."/>
            <person name="Mgbeahuruike A.C."/>
            <person name="Kovalchuk A."/>
            <person name="Asiegbu F.O."/>
            <person name="Lackner G."/>
            <person name="Hoffmeister D."/>
            <person name="Rencoret J."/>
            <person name="Gutierrez A."/>
            <person name="Sun H."/>
            <person name="Lindquist E."/>
            <person name="Barry K."/>
            <person name="Riley R."/>
            <person name="Grigoriev I.V."/>
            <person name="Henrissat B."/>
            <person name="Kues U."/>
            <person name="Berka R.M."/>
            <person name="Martinez A.T."/>
            <person name="Covert S.F."/>
            <person name="Blanchette R.A."/>
            <person name="Cullen D."/>
        </authorList>
    </citation>
    <scope>NUCLEOTIDE SEQUENCE [LARGE SCALE GENOMIC DNA]</scope>
    <source>
        <strain evidence="9 10">11061_1 CR5-6</strain>
    </source>
</reference>
<organism evidence="9 10">
    <name type="scientific">Phlebiopsis gigantea (strain 11061_1 CR5-6)</name>
    <name type="common">White-rot fungus</name>
    <name type="synonym">Peniophora gigantea</name>
    <dbReference type="NCBI Taxonomy" id="745531"/>
    <lineage>
        <taxon>Eukaryota</taxon>
        <taxon>Fungi</taxon>
        <taxon>Dikarya</taxon>
        <taxon>Basidiomycota</taxon>
        <taxon>Agaricomycotina</taxon>
        <taxon>Agaricomycetes</taxon>
        <taxon>Polyporales</taxon>
        <taxon>Phanerochaetaceae</taxon>
        <taxon>Phlebiopsis</taxon>
    </lineage>
</organism>
<keyword evidence="3 7" id="KW-0812">Transmembrane</keyword>
<feature type="transmembrane region" description="Helical" evidence="7">
    <location>
        <begin position="384"/>
        <end position="403"/>
    </location>
</feature>
<dbReference type="HOGENOM" id="CLU_001265_0_5_1"/>
<evidence type="ECO:0000256" key="1">
    <source>
        <dbReference type="ARBA" id="ARBA00004141"/>
    </source>
</evidence>
<sequence>MSVAEVPMGTNISVSGLYSLADPLKPKIANSLQEWDPKAERRVLWKVDLLLMPILTFSYGLQFYDKFVFSSAAVSGMLDDLHLTTPVLGTALVSTQRYSTATAAFYWGYIAGVLPIALLLQRVPVAKALSVIIFIWGVIVMLTVTVSSFSGAVAQRFFLGLVESAVSPGFVLISSMWYTKAELPLRLGIWYSATGIFTIFSGVINYAIGHAHGALAPWKYMYLVAGSITILWSLVVLAVLPDGPSTSHRWFNDAERAILAQRMRGSGAGADVRDIKMAQVFEALRDTKVWLMGAMGAAIYVCNGGVTAFGSLIIKSFGYSSLRAILLQTPGGATTCVSIYVAGYLAGRCKNTRTHLLALSCLPVMVGAIILWRGSWNERGLALFGYYLLPTFGAPYVLLLALVSTNVAGGTKKACATGAVFVGYNVGNIVGPYLVNVKQAPEKYRTTWIAVIVVMACTMLASFVLRFLWAHENARRDKDALASSVPARPESVWGTVKEGAAGSQGSQTSVLDGAMQVDRDVTDWEDRTFSHAHARSAQLRGGGSSYEAASASATPVTKSMSCGRTKHERRHTRAPP</sequence>
<dbReference type="Gene3D" id="1.20.1250.20">
    <property type="entry name" value="MFS general substrate transporter like domains"/>
    <property type="match status" value="2"/>
</dbReference>
<dbReference type="PROSITE" id="PS50850">
    <property type="entry name" value="MFS"/>
    <property type="match status" value="1"/>
</dbReference>
<proteinExistence type="predicted"/>
<dbReference type="PANTHER" id="PTHR43791:SF55">
    <property type="entry name" value="TRANSPORTER, PUTATIVE (AFU_ORTHOLOGUE AFUA_6G01820)-RELATED"/>
    <property type="match status" value="1"/>
</dbReference>
<evidence type="ECO:0000256" key="2">
    <source>
        <dbReference type="ARBA" id="ARBA00022448"/>
    </source>
</evidence>
<dbReference type="EMBL" id="KN840615">
    <property type="protein sequence ID" value="KIP03444.1"/>
    <property type="molecule type" value="Genomic_DNA"/>
</dbReference>
<dbReference type="GO" id="GO:0022857">
    <property type="term" value="F:transmembrane transporter activity"/>
    <property type="evidence" value="ECO:0007669"/>
    <property type="project" value="InterPro"/>
</dbReference>
<keyword evidence="2" id="KW-0813">Transport</keyword>
<dbReference type="GO" id="GO:0016020">
    <property type="term" value="C:membrane"/>
    <property type="evidence" value="ECO:0007669"/>
    <property type="project" value="UniProtKB-SubCell"/>
</dbReference>
<evidence type="ECO:0000256" key="6">
    <source>
        <dbReference type="SAM" id="MobiDB-lite"/>
    </source>
</evidence>
<gene>
    <name evidence="9" type="ORF">PHLGIDRAFT_37421</name>
</gene>
<accession>A0A0C3NFG8</accession>
<dbReference type="Proteomes" id="UP000053257">
    <property type="component" value="Unassembled WGS sequence"/>
</dbReference>
<dbReference type="PANTHER" id="PTHR43791">
    <property type="entry name" value="PERMEASE-RELATED"/>
    <property type="match status" value="1"/>
</dbReference>
<dbReference type="OrthoDB" id="6730379at2759"/>
<evidence type="ECO:0000256" key="3">
    <source>
        <dbReference type="ARBA" id="ARBA00022692"/>
    </source>
</evidence>
<feature type="transmembrane region" description="Helical" evidence="7">
    <location>
        <begin position="415"/>
        <end position="435"/>
    </location>
</feature>
<feature type="transmembrane region" description="Helical" evidence="7">
    <location>
        <begin position="189"/>
        <end position="208"/>
    </location>
</feature>
<evidence type="ECO:0000256" key="5">
    <source>
        <dbReference type="ARBA" id="ARBA00023136"/>
    </source>
</evidence>
<evidence type="ECO:0000256" key="7">
    <source>
        <dbReference type="SAM" id="Phobius"/>
    </source>
</evidence>
<feature type="transmembrane region" description="Helical" evidence="7">
    <location>
        <begin position="220"/>
        <end position="240"/>
    </location>
</feature>
<dbReference type="Pfam" id="PF07690">
    <property type="entry name" value="MFS_1"/>
    <property type="match status" value="1"/>
</dbReference>
<feature type="transmembrane region" description="Helical" evidence="7">
    <location>
        <begin position="104"/>
        <end position="121"/>
    </location>
</feature>
<dbReference type="InterPro" id="IPR020846">
    <property type="entry name" value="MFS_dom"/>
</dbReference>
<dbReference type="STRING" id="745531.A0A0C3NFG8"/>
<comment type="subcellular location">
    <subcellularLocation>
        <location evidence="1">Membrane</location>
        <topology evidence="1">Multi-pass membrane protein</topology>
    </subcellularLocation>
</comment>
<dbReference type="SUPFAM" id="SSF103473">
    <property type="entry name" value="MFS general substrate transporter"/>
    <property type="match status" value="1"/>
</dbReference>
<protein>
    <recommendedName>
        <fullName evidence="8">Major facilitator superfamily (MFS) profile domain-containing protein</fullName>
    </recommendedName>
</protein>
<feature type="transmembrane region" description="Helical" evidence="7">
    <location>
        <begin position="447"/>
        <end position="469"/>
    </location>
</feature>
<feature type="transmembrane region" description="Helical" evidence="7">
    <location>
        <begin position="354"/>
        <end position="372"/>
    </location>
</feature>
<feature type="transmembrane region" description="Helical" evidence="7">
    <location>
        <begin position="128"/>
        <end position="151"/>
    </location>
</feature>
<dbReference type="InterPro" id="IPR011701">
    <property type="entry name" value="MFS"/>
</dbReference>